<keyword evidence="1" id="KW-0732">Signal</keyword>
<dbReference type="Pfam" id="PF14856">
    <property type="entry name" value="Hce2"/>
    <property type="match status" value="1"/>
</dbReference>
<feature type="signal peptide" evidence="1">
    <location>
        <begin position="1"/>
        <end position="21"/>
    </location>
</feature>
<feature type="chain" id="PRO_5021415954" description="Ecp2 effector protein-like domain-containing protein" evidence="1">
    <location>
        <begin position="22"/>
        <end position="169"/>
    </location>
</feature>
<proteinExistence type="predicted"/>
<dbReference type="OrthoDB" id="4736518at2759"/>
<evidence type="ECO:0000313" key="3">
    <source>
        <dbReference type="EMBL" id="TGJ86154.1"/>
    </source>
</evidence>
<accession>A0A4Z0YQA5</accession>
<protein>
    <recommendedName>
        <fullName evidence="2">Ecp2 effector protein-like domain-containing protein</fullName>
    </recommendedName>
</protein>
<organism evidence="3 4">
    <name type="scientific">Xylaria hypoxylon</name>
    <dbReference type="NCBI Taxonomy" id="37992"/>
    <lineage>
        <taxon>Eukaryota</taxon>
        <taxon>Fungi</taxon>
        <taxon>Dikarya</taxon>
        <taxon>Ascomycota</taxon>
        <taxon>Pezizomycotina</taxon>
        <taxon>Sordariomycetes</taxon>
        <taxon>Xylariomycetidae</taxon>
        <taxon>Xylariales</taxon>
        <taxon>Xylariaceae</taxon>
        <taxon>Xylaria</taxon>
    </lineage>
</organism>
<reference evidence="3 4" key="1">
    <citation type="submission" date="2019-03" db="EMBL/GenBank/DDBJ databases">
        <title>Draft genome sequence of Xylaria hypoxylon DSM 108379, a ubiquitous saprotrophic-parasitic fungi on hardwood.</title>
        <authorList>
            <person name="Buettner E."/>
            <person name="Leonhardt S."/>
            <person name="Gebauer A.M."/>
            <person name="Liers C."/>
            <person name="Hofrichter M."/>
            <person name="Kellner H."/>
        </authorList>
    </citation>
    <scope>NUCLEOTIDE SEQUENCE [LARGE SCALE GENOMIC DNA]</scope>
    <source>
        <strain evidence="3 4">DSM 108379</strain>
    </source>
</reference>
<evidence type="ECO:0000313" key="4">
    <source>
        <dbReference type="Proteomes" id="UP000297716"/>
    </source>
</evidence>
<name>A0A4Z0YQA5_9PEZI</name>
<evidence type="ECO:0000256" key="1">
    <source>
        <dbReference type="SAM" id="SignalP"/>
    </source>
</evidence>
<evidence type="ECO:0000259" key="2">
    <source>
        <dbReference type="Pfam" id="PF14856"/>
    </source>
</evidence>
<dbReference type="Proteomes" id="UP000297716">
    <property type="component" value="Unassembled WGS sequence"/>
</dbReference>
<dbReference type="EMBL" id="SKBN01000032">
    <property type="protein sequence ID" value="TGJ86154.1"/>
    <property type="molecule type" value="Genomic_DNA"/>
</dbReference>
<dbReference type="InterPro" id="IPR029226">
    <property type="entry name" value="Ecp2-like"/>
</dbReference>
<sequence length="169" mass="18141">MFAQATMKILALLAMPLSALAAPKMAISKRFDAAPFAPATPEQEAFDMCSTEEHHKGKLAHTADMLDCLEIGEWASENNGEWVLKATTDADDDCDWHILRAQGNCALLVKNTEPTSVGNKDVADLIEAIHLGDGIELGPIEEVGTFGGCQGGAKVSFWLRNPEPADCSK</sequence>
<dbReference type="AlphaFoldDB" id="A0A4Z0YQA5"/>
<keyword evidence="4" id="KW-1185">Reference proteome</keyword>
<comment type="caution">
    <text evidence="3">The sequence shown here is derived from an EMBL/GenBank/DDBJ whole genome shotgun (WGS) entry which is preliminary data.</text>
</comment>
<feature type="domain" description="Ecp2 effector protein-like" evidence="2">
    <location>
        <begin position="49"/>
        <end position="128"/>
    </location>
</feature>
<gene>
    <name evidence="3" type="ORF">E0Z10_g2616</name>
</gene>